<gene>
    <name evidence="2" type="ORF">ADUPG1_005489</name>
</gene>
<keyword evidence="2" id="KW-0418">Kinase</keyword>
<evidence type="ECO:0000313" key="2">
    <source>
        <dbReference type="EMBL" id="GKT30401.1"/>
    </source>
</evidence>
<dbReference type="InterPro" id="IPR004105">
    <property type="entry name" value="CheA-like_dim"/>
</dbReference>
<keyword evidence="2" id="KW-0808">Transferase</keyword>
<dbReference type="GO" id="GO:0016301">
    <property type="term" value="F:kinase activity"/>
    <property type="evidence" value="ECO:0007669"/>
    <property type="project" value="UniProtKB-KW"/>
</dbReference>
<dbReference type="Pfam" id="PF02895">
    <property type="entry name" value="H-kinase_dim"/>
    <property type="match status" value="1"/>
</dbReference>
<reference evidence="2" key="1">
    <citation type="submission" date="2022-03" db="EMBL/GenBank/DDBJ databases">
        <title>Draft genome sequence of Aduncisulcus paluster, a free-living microaerophilic Fornicata.</title>
        <authorList>
            <person name="Yuyama I."/>
            <person name="Kume K."/>
            <person name="Tamura T."/>
            <person name="Inagaki Y."/>
            <person name="Hashimoto T."/>
        </authorList>
    </citation>
    <scope>NUCLEOTIDE SEQUENCE</scope>
    <source>
        <strain evidence="2">NY0171</strain>
    </source>
</reference>
<feature type="non-terminal residue" evidence="2">
    <location>
        <position position="148"/>
    </location>
</feature>
<protein>
    <submittedName>
        <fullName evidence="2">CheA signal transduction histidine kinase</fullName>
    </submittedName>
</protein>
<organism evidence="2 3">
    <name type="scientific">Aduncisulcus paluster</name>
    <dbReference type="NCBI Taxonomy" id="2918883"/>
    <lineage>
        <taxon>Eukaryota</taxon>
        <taxon>Metamonada</taxon>
        <taxon>Carpediemonas-like organisms</taxon>
        <taxon>Aduncisulcus</taxon>
    </lineage>
</organism>
<proteinExistence type="predicted"/>
<evidence type="ECO:0000313" key="3">
    <source>
        <dbReference type="Proteomes" id="UP001057375"/>
    </source>
</evidence>
<feature type="non-terminal residue" evidence="2">
    <location>
        <position position="1"/>
    </location>
</feature>
<sequence length="148" mass="15814">GIPTAVAEPVPESDPNIVADSIEAFPEQGDYKQEVADPAKEVPAATEIPAPSQGVRAPDDSVVRVSAGNLNRLMALAGESLVESGRLGEFASSLLRLKGGHRDLMKTLEESCERVKHGELAEDVVDDLKAAVNDCQVMLVKHINKFDL</sequence>
<name>A0ABQ5KCX3_9EUKA</name>
<feature type="domain" description="Histidine kinase CheA-like homodimeric" evidence="1">
    <location>
        <begin position="61"/>
        <end position="117"/>
    </location>
</feature>
<dbReference type="Proteomes" id="UP001057375">
    <property type="component" value="Unassembled WGS sequence"/>
</dbReference>
<evidence type="ECO:0000259" key="1">
    <source>
        <dbReference type="Pfam" id="PF02895"/>
    </source>
</evidence>
<dbReference type="EMBL" id="BQXS01008774">
    <property type="protein sequence ID" value="GKT30401.1"/>
    <property type="molecule type" value="Genomic_DNA"/>
</dbReference>
<keyword evidence="3" id="KW-1185">Reference proteome</keyword>
<comment type="caution">
    <text evidence="2">The sequence shown here is derived from an EMBL/GenBank/DDBJ whole genome shotgun (WGS) entry which is preliminary data.</text>
</comment>
<accession>A0ABQ5KCX3</accession>